<dbReference type="GO" id="GO:0005789">
    <property type="term" value="C:endoplasmic reticulum membrane"/>
    <property type="evidence" value="ECO:0007669"/>
    <property type="project" value="UniProtKB-SubCell"/>
</dbReference>
<evidence type="ECO:0000259" key="12">
    <source>
        <dbReference type="Pfam" id="PF23193"/>
    </source>
</evidence>
<dbReference type="OrthoDB" id="10263633at2759"/>
<dbReference type="Pfam" id="PF23193">
    <property type="entry name" value="NOMO_3rd"/>
    <property type="match status" value="1"/>
</dbReference>
<evidence type="ECO:0000256" key="3">
    <source>
        <dbReference type="ARBA" id="ARBA00022729"/>
    </source>
</evidence>
<keyword evidence="4" id="KW-0256">Endoplasmic reticulum</keyword>
<feature type="domain" description="NOMO seventh transthyretin-like" evidence="11">
    <location>
        <begin position="613"/>
        <end position="685"/>
    </location>
</feature>
<accession>A0A8T2VEQ8</accession>
<dbReference type="Proteomes" id="UP000825935">
    <property type="component" value="Chromosome 2"/>
</dbReference>
<dbReference type="Gene3D" id="2.60.40.1120">
    <property type="entry name" value="Carboxypeptidase-like, regulatory domain"/>
    <property type="match status" value="1"/>
</dbReference>
<evidence type="ECO:0000256" key="7">
    <source>
        <dbReference type="SAM" id="SignalP"/>
    </source>
</evidence>
<dbReference type="AlphaFoldDB" id="A0A8T2VEQ8"/>
<feature type="signal peptide" evidence="7">
    <location>
        <begin position="1"/>
        <end position="31"/>
    </location>
</feature>
<dbReference type="Pfam" id="PF22898">
    <property type="entry name" value="NOMO1-like_1st"/>
    <property type="match status" value="1"/>
</dbReference>
<dbReference type="InterPro" id="IPR056187">
    <property type="entry name" value="NOMO_8th"/>
</dbReference>
<organism evidence="17 18">
    <name type="scientific">Ceratopteris richardii</name>
    <name type="common">Triangle waterfern</name>
    <dbReference type="NCBI Taxonomy" id="49495"/>
    <lineage>
        <taxon>Eukaryota</taxon>
        <taxon>Viridiplantae</taxon>
        <taxon>Streptophyta</taxon>
        <taxon>Embryophyta</taxon>
        <taxon>Tracheophyta</taxon>
        <taxon>Polypodiopsida</taxon>
        <taxon>Polypodiidae</taxon>
        <taxon>Polypodiales</taxon>
        <taxon>Pteridineae</taxon>
        <taxon>Pteridaceae</taxon>
        <taxon>Parkerioideae</taxon>
        <taxon>Ceratopteris</taxon>
    </lineage>
</organism>
<evidence type="ECO:0000259" key="8">
    <source>
        <dbReference type="Pfam" id="PF22898"/>
    </source>
</evidence>
<dbReference type="InterPro" id="IPR056190">
    <property type="entry name" value="NOMO_5th"/>
</dbReference>
<dbReference type="Pfam" id="PF23196">
    <property type="entry name" value="NOMO_6th"/>
    <property type="match status" value="1"/>
</dbReference>
<name>A0A8T2VEQ8_CERRI</name>
<proteinExistence type="predicted"/>
<gene>
    <name evidence="17" type="ORF">KP509_02G079100</name>
</gene>
<evidence type="ECO:0000256" key="2">
    <source>
        <dbReference type="ARBA" id="ARBA00022692"/>
    </source>
</evidence>
<dbReference type="InterPro" id="IPR056188">
    <property type="entry name" value="NOMO_6th"/>
</dbReference>
<evidence type="ECO:0000259" key="9">
    <source>
        <dbReference type="Pfam" id="PF22902"/>
    </source>
</evidence>
<keyword evidence="5" id="KW-1133">Transmembrane helix</keyword>
<dbReference type="InterPro" id="IPR055075">
    <property type="entry name" value="NOMO-like_N"/>
</dbReference>
<comment type="caution">
    <text evidence="17">The sequence shown here is derived from an EMBL/GenBank/DDBJ whole genome shotgun (WGS) entry which is preliminary data.</text>
</comment>
<evidence type="ECO:0000256" key="5">
    <source>
        <dbReference type="ARBA" id="ARBA00022989"/>
    </source>
</evidence>
<evidence type="ECO:0000256" key="1">
    <source>
        <dbReference type="ARBA" id="ARBA00004115"/>
    </source>
</evidence>
<reference evidence="17" key="1">
    <citation type="submission" date="2021-08" db="EMBL/GenBank/DDBJ databases">
        <title>WGS assembly of Ceratopteris richardii.</title>
        <authorList>
            <person name="Marchant D.B."/>
            <person name="Chen G."/>
            <person name="Jenkins J."/>
            <person name="Shu S."/>
            <person name="Leebens-Mack J."/>
            <person name="Grimwood J."/>
            <person name="Schmutz J."/>
            <person name="Soltis P."/>
            <person name="Soltis D."/>
            <person name="Chen Z.-H."/>
        </authorList>
    </citation>
    <scope>NUCLEOTIDE SEQUENCE</scope>
    <source>
        <strain evidence="17">Whitten #5841</strain>
        <tissue evidence="17">Leaf</tissue>
    </source>
</reference>
<dbReference type="Pfam" id="PF23662">
    <property type="entry name" value="DUF7152"/>
    <property type="match status" value="1"/>
</dbReference>
<dbReference type="InterPro" id="IPR051417">
    <property type="entry name" value="SDr/BOS_complex"/>
</dbReference>
<feature type="domain" description="NOMO second beta-sandwich" evidence="10">
    <location>
        <begin position="133"/>
        <end position="215"/>
    </location>
</feature>
<evidence type="ECO:0000256" key="4">
    <source>
        <dbReference type="ARBA" id="ARBA00022824"/>
    </source>
</evidence>
<dbReference type="EMBL" id="CM035407">
    <property type="protein sequence ID" value="KAH7444466.1"/>
    <property type="molecule type" value="Genomic_DNA"/>
</dbReference>
<protein>
    <recommendedName>
        <fullName evidence="19">Carbohydrate-binding-like fold protein</fullName>
    </recommendedName>
</protein>
<evidence type="ECO:0000259" key="11">
    <source>
        <dbReference type="Pfam" id="PF23141"/>
    </source>
</evidence>
<dbReference type="Pfam" id="PF23141">
    <property type="entry name" value="Ig_NOMO"/>
    <property type="match status" value="1"/>
</dbReference>
<keyword evidence="6" id="KW-0472">Membrane</keyword>
<feature type="domain" description="NOMO third transthyretin-like" evidence="12">
    <location>
        <begin position="238"/>
        <end position="337"/>
    </location>
</feature>
<evidence type="ECO:0008006" key="19">
    <source>
        <dbReference type="Google" id="ProtNLM"/>
    </source>
</evidence>
<dbReference type="InterPro" id="IPR008969">
    <property type="entry name" value="CarboxyPept-like_regulatory"/>
</dbReference>
<dbReference type="InterPro" id="IPR055073">
    <property type="entry name" value="NOMO1-like_9th"/>
</dbReference>
<evidence type="ECO:0000313" key="18">
    <source>
        <dbReference type="Proteomes" id="UP000825935"/>
    </source>
</evidence>
<dbReference type="Pfam" id="PF22904">
    <property type="entry name" value="NOMO1-like_2nd"/>
    <property type="match status" value="1"/>
</dbReference>
<feature type="domain" description="NOMO fifth transthyretin-like" evidence="13">
    <location>
        <begin position="422"/>
        <end position="498"/>
    </location>
</feature>
<evidence type="ECO:0000259" key="15">
    <source>
        <dbReference type="Pfam" id="PF23660"/>
    </source>
</evidence>
<dbReference type="InterPro" id="IPR055576">
    <property type="entry name" value="DUF7152"/>
</dbReference>
<feature type="domain" description="NOMO eighth prealbumin-like" evidence="15">
    <location>
        <begin position="687"/>
        <end position="801"/>
    </location>
</feature>
<evidence type="ECO:0000259" key="13">
    <source>
        <dbReference type="Pfam" id="PF23194"/>
    </source>
</evidence>
<keyword evidence="2" id="KW-0812">Transmembrane</keyword>
<feature type="domain" description="NOMO-like N-terminal beta-sandwich" evidence="8">
    <location>
        <begin position="55"/>
        <end position="131"/>
    </location>
</feature>
<dbReference type="Pfam" id="PF23660">
    <property type="entry name" value="NOMO_8th"/>
    <property type="match status" value="1"/>
</dbReference>
<dbReference type="PANTHER" id="PTHR23303:SF14">
    <property type="entry name" value="BOS COMPLEX SUBUNIT NOMO1-RELATED"/>
    <property type="match status" value="1"/>
</dbReference>
<dbReference type="SUPFAM" id="SSF49464">
    <property type="entry name" value="Carboxypeptidase regulatory domain-like"/>
    <property type="match status" value="2"/>
</dbReference>
<feature type="domain" description="NOMO-like ninth beta-sandwich" evidence="9">
    <location>
        <begin position="803"/>
        <end position="878"/>
    </location>
</feature>
<keyword evidence="18" id="KW-1185">Reference proteome</keyword>
<feature type="chain" id="PRO_5035919382" description="Carbohydrate-binding-like fold protein" evidence="7">
    <location>
        <begin position="32"/>
        <end position="1231"/>
    </location>
</feature>
<dbReference type="OMA" id="FVFKGFG"/>
<keyword evidence="3 7" id="KW-0732">Signal</keyword>
<evidence type="ECO:0000313" key="17">
    <source>
        <dbReference type="EMBL" id="KAH7444466.1"/>
    </source>
</evidence>
<evidence type="ECO:0000259" key="16">
    <source>
        <dbReference type="Pfam" id="PF23662"/>
    </source>
</evidence>
<evidence type="ECO:0000256" key="6">
    <source>
        <dbReference type="ARBA" id="ARBA00023136"/>
    </source>
</evidence>
<dbReference type="Pfam" id="PF22902">
    <property type="entry name" value="NOMO1-like_9th"/>
    <property type="match status" value="1"/>
</dbReference>
<dbReference type="InterPro" id="IPR056189">
    <property type="entry name" value="NOMO_3rd"/>
</dbReference>
<dbReference type="Pfam" id="PF23194">
    <property type="entry name" value="NOMO_5th"/>
    <property type="match status" value="1"/>
</dbReference>
<dbReference type="InterPro" id="IPR055074">
    <property type="entry name" value="NOMO1-3_2nd"/>
</dbReference>
<feature type="domain" description="NOMO sixth transthyretin-like" evidence="14">
    <location>
        <begin position="506"/>
        <end position="595"/>
    </location>
</feature>
<dbReference type="InterPro" id="IPR056319">
    <property type="entry name" value="NOMO_7th"/>
</dbReference>
<feature type="domain" description="DUF7152" evidence="16">
    <location>
        <begin position="1069"/>
        <end position="1168"/>
    </location>
</feature>
<sequence length="1231" mass="135597">MVISAERGKLITSYMLRFFLLVVLNAGLAAAAETIHGCGGFVEASPDLAKARKSTDPKPDYSHITVELQTIDGLVKDRVQCAPNGYYFLPVYDKGNFALRVKGPSGWSWSPDQVSVVVDDQGCNNNEDINFLYTGFSLSGKVIGAVGGPSCAAHAGDGPQDVKVSIKRVSNSQDPDSSISVLTSSKGGFKFDNVIPGVYELQAEHPMLVVHSRSEPYVELGYGDLDIGDIFTVPGYIVEGSVVSQGNPVLGVHIYLFSDDVTEVPCTQETNTSPFGGKALCHVVSDANGKFLFSTVPCGNYKLVPFYRGENTVFDVSPSSIDVHVAHANTFLTEPFKITGFSVGGRVVDSQGEGIEGVEILVNDHVKAITDINGFYKLDQVTSSRYTVKAQKRHYWFGSLEDFMVLPNIPSLPDIVALKYDLCGFVLVDIATHPGRRQVALTHGPASVKAQTKLVDEHGSFCFEVPPGEYRLTPITSQAERASGLVFAPEYLDVFVTKPTFDIALTQAKVKVSGVVNCIGKCDSNIVVSLAPFLPEIKSFDLVKVQETSLIDETNCFEFDKVLPGKYLISVRHEPHVHVPHLGDDWCWEEASFEQDVGTRDLTNINFTQKGFWMSLHSTHPAEASIVHPNGLDSPLDVEKGWQKFCLQQSGIHKLRILRTCASFGYAPFAFDTSKPVPLQLVGQKYLLKGKINVQGVTDIDRERLESIIIPIWRTDDKFIDSNNRLKLVTGTDGIFLEYDHWAEMGEELIFAPRDAVDMVSFVEPNKKYPSARHFLFYPKEHRVHIDIDGCQPDIPLFIARPGMYFEGHVMPALEGVSISIIANSDSADGSLKQGDVVKTLLTDDEGLYVAGPLYDDVKYVVQAEKQGYHCKSLGNQSFACQKLGRIIVNIVPGEGAEEQLPSVLLSLSGDGGFRRNAIGSSKEAFVFEGLFPGSFFLRPLMKEYSFAPASLSIDLESGSAVEVSFTATRISYSVHGRVRSLTGKPEEGISLEARSDSEGYYEETVTDFEGKYRLRGLQPNMVYTIKVALKDVKGALSSIERASPSSYTVQVGANDMNAMDFVVFHQLQTTIITGTVEGADLLKWQDFLSVRFVSVDDASASERTIPLPISHFFEIQGLPRGKYSIQLVLKLPEKTHRFESETIIVDLEGQPQVHVAPLRFSVHERHQKQELASAPMFPLLIWLLVISVAVSTPKILKEGQQWVGTSTSTSTVAAQPKKDVRRPYLRKRTF</sequence>
<dbReference type="PANTHER" id="PTHR23303">
    <property type="entry name" value="CARBOXYPEPTIDASE REGULATORY REGION-CONTAINING"/>
    <property type="match status" value="1"/>
</dbReference>
<evidence type="ECO:0000259" key="14">
    <source>
        <dbReference type="Pfam" id="PF23196"/>
    </source>
</evidence>
<comment type="subcellular location">
    <subcellularLocation>
        <location evidence="1">Endoplasmic reticulum membrane</location>
        <topology evidence="1">Single-pass type I membrane protein</topology>
    </subcellularLocation>
</comment>
<evidence type="ECO:0000259" key="10">
    <source>
        <dbReference type="Pfam" id="PF22904"/>
    </source>
</evidence>